<protein>
    <submittedName>
        <fullName evidence="2">Uncharacterized protein</fullName>
    </submittedName>
</protein>
<gene>
    <name evidence="2" type="ORF">SAMN02745163_01205</name>
</gene>
<name>A0A1M6G760_9CLOT</name>
<dbReference type="EMBL" id="FQZB01000006">
    <property type="protein sequence ID" value="SHJ05790.1"/>
    <property type="molecule type" value="Genomic_DNA"/>
</dbReference>
<keyword evidence="3" id="KW-1185">Reference proteome</keyword>
<dbReference type="OrthoDB" id="5114982at2"/>
<feature type="transmembrane region" description="Helical" evidence="1">
    <location>
        <begin position="12"/>
        <end position="30"/>
    </location>
</feature>
<keyword evidence="1" id="KW-0812">Transmembrane</keyword>
<dbReference type="Proteomes" id="UP000184310">
    <property type="component" value="Unassembled WGS sequence"/>
</dbReference>
<dbReference type="RefSeq" id="WP_072985781.1">
    <property type="nucleotide sequence ID" value="NZ_FQZB01000006.1"/>
</dbReference>
<accession>A0A1M6G760</accession>
<reference evidence="2 3" key="1">
    <citation type="submission" date="2016-11" db="EMBL/GenBank/DDBJ databases">
        <authorList>
            <person name="Jaros S."/>
            <person name="Januszkiewicz K."/>
            <person name="Wedrychowicz H."/>
        </authorList>
    </citation>
    <scope>NUCLEOTIDE SEQUENCE [LARGE SCALE GENOMIC DNA]</scope>
    <source>
        <strain evidence="2 3">DSM 21758</strain>
    </source>
</reference>
<organism evidence="2 3">
    <name type="scientific">Clostridium cavendishii DSM 21758</name>
    <dbReference type="NCBI Taxonomy" id="1121302"/>
    <lineage>
        <taxon>Bacteria</taxon>
        <taxon>Bacillati</taxon>
        <taxon>Bacillota</taxon>
        <taxon>Clostridia</taxon>
        <taxon>Eubacteriales</taxon>
        <taxon>Clostridiaceae</taxon>
        <taxon>Clostridium</taxon>
    </lineage>
</organism>
<proteinExistence type="predicted"/>
<evidence type="ECO:0000313" key="3">
    <source>
        <dbReference type="Proteomes" id="UP000184310"/>
    </source>
</evidence>
<keyword evidence="1" id="KW-0472">Membrane</keyword>
<sequence>MKQKSKKIFKVILIMILIVIAFMIGSNKLVHTEYNSLNDMDKNMLKQLSEVYETYNNKSQDIWKEGYNFKGIPLVLTPASKDNGMLHTYSYVVGVDKLEDSIFSKKIETPKEMNLPPIYRVSAISPSVSSSWLPFNFTFTDIGKQHAAFFKYTSSNTKTSDADRAFKYTLMHEVFHEYRQVALWKNVNNLRSSIQVDERNKEQYQLFLTEFAILDKANSANDKSELLNILSDFVTVREARYSKFDYMKQEKSVETLEGCAQYVEYKYSTLVGDIYKHPFNTKVQNGKFADRFSKKSLLDTTSKTKLNGFMDKDLYYYVGSSEGILLDKLQINWKDSVENNELVYDILKREVRKQVSGDRKSLEDIKNEYGYNTFGESAQIIANNFK</sequence>
<keyword evidence="1" id="KW-1133">Transmembrane helix</keyword>
<dbReference type="AlphaFoldDB" id="A0A1M6G760"/>
<evidence type="ECO:0000256" key="1">
    <source>
        <dbReference type="SAM" id="Phobius"/>
    </source>
</evidence>
<evidence type="ECO:0000313" key="2">
    <source>
        <dbReference type="EMBL" id="SHJ05790.1"/>
    </source>
</evidence>